<dbReference type="SUPFAM" id="SSF51905">
    <property type="entry name" value="FAD/NAD(P)-binding domain"/>
    <property type="match status" value="1"/>
</dbReference>
<sequence length="304" mass="33154">MVKKTYDCIIVGGGIAGLQAAIQLGRYDHDILVVDSNDGRSAICRSYHNLLGWPEGVSGEQLRALGRQQAESVGVEFQSDRIVTARKDKGEFILDGKEGYHYVGRKLLLATGVMDNLPDIKNLLPCLGLSVYVCPDCDGYEVKNKKVVILGSGEAGAEMAQTIQYWTDRITFINHESKEVTDATRKKLEERNIRLVEGDISEAIVEGDSDFKGVLLDNGVEITGEKGFIAFGGNKVHTELARQLGVEILDNKHINADARSKETNVGDVWAAGDIVAHSEQVSTAMGDGSIAAIWIHKKLLSEKN</sequence>
<dbReference type="Gene3D" id="3.50.50.60">
    <property type="entry name" value="FAD/NAD(P)-binding domain"/>
    <property type="match status" value="2"/>
</dbReference>
<evidence type="ECO:0000256" key="3">
    <source>
        <dbReference type="ARBA" id="ARBA00022630"/>
    </source>
</evidence>
<evidence type="ECO:0000256" key="1">
    <source>
        <dbReference type="ARBA" id="ARBA00001974"/>
    </source>
</evidence>
<keyword evidence="4" id="KW-0560">Oxidoreductase</keyword>
<evidence type="ECO:0000313" key="6">
    <source>
        <dbReference type="EMBL" id="TYS82809.1"/>
    </source>
</evidence>
<comment type="caution">
    <text evidence="6">The sequence shown here is derived from an EMBL/GenBank/DDBJ whole genome shotgun (WGS) entry which is preliminary data.</text>
</comment>
<keyword evidence="3" id="KW-0285">Flavoprotein</keyword>
<dbReference type="Pfam" id="PF07992">
    <property type="entry name" value="Pyr_redox_2"/>
    <property type="match status" value="1"/>
</dbReference>
<proteinExistence type="predicted"/>
<comment type="cofactor">
    <cofactor evidence="1">
        <name>FAD</name>
        <dbReference type="ChEBI" id="CHEBI:57692"/>
    </cofactor>
</comment>
<dbReference type="AlphaFoldDB" id="A0A5D4U6V2"/>
<protein>
    <submittedName>
        <fullName evidence="6">NAD(P)/FAD-dependent oxidoreductase</fullName>
    </submittedName>
</protein>
<dbReference type="Proteomes" id="UP000325054">
    <property type="component" value="Unassembled WGS sequence"/>
</dbReference>
<comment type="subunit">
    <text evidence="2">Homodimer.</text>
</comment>
<dbReference type="InterPro" id="IPR050097">
    <property type="entry name" value="Ferredoxin-NADP_redctase_2"/>
</dbReference>
<evidence type="ECO:0000256" key="2">
    <source>
        <dbReference type="ARBA" id="ARBA00011738"/>
    </source>
</evidence>
<evidence type="ECO:0000259" key="5">
    <source>
        <dbReference type="Pfam" id="PF07992"/>
    </source>
</evidence>
<gene>
    <name evidence="6" type="ORF">FZC80_04525</name>
</gene>
<evidence type="ECO:0000256" key="4">
    <source>
        <dbReference type="ARBA" id="ARBA00023002"/>
    </source>
</evidence>
<dbReference type="PANTHER" id="PTHR48105">
    <property type="entry name" value="THIOREDOXIN REDUCTASE 1-RELATED-RELATED"/>
    <property type="match status" value="1"/>
</dbReference>
<dbReference type="RefSeq" id="WP_148990939.1">
    <property type="nucleotide sequence ID" value="NZ_VTEW01000003.1"/>
</dbReference>
<organism evidence="6 7">
    <name type="scientific">Rossellomorea aquimaris</name>
    <dbReference type="NCBI Taxonomy" id="189382"/>
    <lineage>
        <taxon>Bacteria</taxon>
        <taxon>Bacillati</taxon>
        <taxon>Bacillota</taxon>
        <taxon>Bacilli</taxon>
        <taxon>Bacillales</taxon>
        <taxon>Bacillaceae</taxon>
        <taxon>Rossellomorea</taxon>
    </lineage>
</organism>
<evidence type="ECO:0000313" key="7">
    <source>
        <dbReference type="Proteomes" id="UP000325054"/>
    </source>
</evidence>
<dbReference type="GO" id="GO:0016491">
    <property type="term" value="F:oxidoreductase activity"/>
    <property type="evidence" value="ECO:0007669"/>
    <property type="project" value="UniProtKB-KW"/>
</dbReference>
<dbReference type="OrthoDB" id="9806179at2"/>
<dbReference type="InterPro" id="IPR023753">
    <property type="entry name" value="FAD/NAD-binding_dom"/>
</dbReference>
<feature type="domain" description="FAD/NAD(P)-binding" evidence="5">
    <location>
        <begin position="6"/>
        <end position="288"/>
    </location>
</feature>
<dbReference type="InterPro" id="IPR036188">
    <property type="entry name" value="FAD/NAD-bd_sf"/>
</dbReference>
<accession>A0A5D4U6V2</accession>
<dbReference type="PRINTS" id="PR00368">
    <property type="entry name" value="FADPNR"/>
</dbReference>
<name>A0A5D4U6V2_9BACI</name>
<dbReference type="EMBL" id="VTEW01000003">
    <property type="protein sequence ID" value="TYS82809.1"/>
    <property type="molecule type" value="Genomic_DNA"/>
</dbReference>
<dbReference type="PRINTS" id="PR00469">
    <property type="entry name" value="PNDRDTASEII"/>
</dbReference>
<reference evidence="6 7" key="1">
    <citation type="submission" date="2019-08" db="EMBL/GenBank/DDBJ databases">
        <title>Bacillus genomes from the desert of Cuatro Cienegas, Coahuila.</title>
        <authorList>
            <person name="Olmedo-Alvarez G."/>
        </authorList>
    </citation>
    <scope>NUCLEOTIDE SEQUENCE [LARGE SCALE GENOMIC DNA]</scope>
    <source>
        <strain evidence="6 7">CH451a_14T</strain>
    </source>
</reference>